<feature type="transmembrane region" description="Helical" evidence="1">
    <location>
        <begin position="51"/>
        <end position="74"/>
    </location>
</feature>
<protein>
    <submittedName>
        <fullName evidence="3">Uncharacterized protein</fullName>
    </submittedName>
</protein>
<keyword evidence="4" id="KW-1185">Reference proteome</keyword>
<gene>
    <name evidence="3" type="ORF">L9F63_003280</name>
</gene>
<dbReference type="EMBL" id="JASPKZ010007804">
    <property type="protein sequence ID" value="KAJ9582377.1"/>
    <property type="molecule type" value="Genomic_DNA"/>
</dbReference>
<evidence type="ECO:0000313" key="4">
    <source>
        <dbReference type="Proteomes" id="UP001233999"/>
    </source>
</evidence>
<keyword evidence="1" id="KW-0812">Transmembrane</keyword>
<organism evidence="3 4">
    <name type="scientific">Diploptera punctata</name>
    <name type="common">Pacific beetle cockroach</name>
    <dbReference type="NCBI Taxonomy" id="6984"/>
    <lineage>
        <taxon>Eukaryota</taxon>
        <taxon>Metazoa</taxon>
        <taxon>Ecdysozoa</taxon>
        <taxon>Arthropoda</taxon>
        <taxon>Hexapoda</taxon>
        <taxon>Insecta</taxon>
        <taxon>Pterygota</taxon>
        <taxon>Neoptera</taxon>
        <taxon>Polyneoptera</taxon>
        <taxon>Dictyoptera</taxon>
        <taxon>Blattodea</taxon>
        <taxon>Blaberoidea</taxon>
        <taxon>Blaberidae</taxon>
        <taxon>Diplopterinae</taxon>
        <taxon>Diploptera</taxon>
    </lineage>
</organism>
<evidence type="ECO:0000256" key="1">
    <source>
        <dbReference type="SAM" id="Phobius"/>
    </source>
</evidence>
<feature type="chain" id="PRO_5041984925" evidence="2">
    <location>
        <begin position="29"/>
        <end position="77"/>
    </location>
</feature>
<dbReference type="Proteomes" id="UP001233999">
    <property type="component" value="Unassembled WGS sequence"/>
</dbReference>
<feature type="signal peptide" evidence="2">
    <location>
        <begin position="1"/>
        <end position="28"/>
    </location>
</feature>
<accession>A0AAD7ZLK5</accession>
<proteinExistence type="predicted"/>
<evidence type="ECO:0000313" key="3">
    <source>
        <dbReference type="EMBL" id="KAJ9582377.1"/>
    </source>
</evidence>
<evidence type="ECO:0000256" key="2">
    <source>
        <dbReference type="SAM" id="SignalP"/>
    </source>
</evidence>
<keyword evidence="1" id="KW-1133">Transmembrane helix</keyword>
<comment type="caution">
    <text evidence="3">The sequence shown here is derived from an EMBL/GenBank/DDBJ whole genome shotgun (WGS) entry which is preliminary data.</text>
</comment>
<keyword evidence="1" id="KW-0472">Membrane</keyword>
<name>A0AAD7ZLK5_DIPPU</name>
<sequence>MDVVACACLFVNLFVLSLFLLALHPAENSLFEPSPESEVFAEPEVRDLGIIAYNSMASSICTVAPLLIAILLAVTWS</sequence>
<keyword evidence="2" id="KW-0732">Signal</keyword>
<dbReference type="AlphaFoldDB" id="A0AAD7ZLK5"/>
<reference evidence="3" key="2">
    <citation type="submission" date="2023-05" db="EMBL/GenBank/DDBJ databases">
        <authorList>
            <person name="Fouks B."/>
        </authorList>
    </citation>
    <scope>NUCLEOTIDE SEQUENCE</scope>
    <source>
        <strain evidence="3">Stay&amp;Tobe</strain>
        <tissue evidence="3">Testes</tissue>
    </source>
</reference>
<reference evidence="3" key="1">
    <citation type="journal article" date="2023" name="IScience">
        <title>Live-bearing cockroach genome reveals convergent evolutionary mechanisms linked to viviparity in insects and beyond.</title>
        <authorList>
            <person name="Fouks B."/>
            <person name="Harrison M.C."/>
            <person name="Mikhailova A.A."/>
            <person name="Marchal E."/>
            <person name="English S."/>
            <person name="Carruthers M."/>
            <person name="Jennings E.C."/>
            <person name="Chiamaka E.L."/>
            <person name="Frigard R.A."/>
            <person name="Pippel M."/>
            <person name="Attardo G.M."/>
            <person name="Benoit J.B."/>
            <person name="Bornberg-Bauer E."/>
            <person name="Tobe S.S."/>
        </authorList>
    </citation>
    <scope>NUCLEOTIDE SEQUENCE</scope>
    <source>
        <strain evidence="3">Stay&amp;Tobe</strain>
    </source>
</reference>